<comment type="caution">
    <text evidence="5">The sequence shown here is derived from an EMBL/GenBank/DDBJ whole genome shotgun (WGS) entry which is preliminary data.</text>
</comment>
<evidence type="ECO:0000256" key="1">
    <source>
        <dbReference type="ARBA" id="ARBA00023015"/>
    </source>
</evidence>
<proteinExistence type="predicted"/>
<dbReference type="Proteomes" id="UP000323317">
    <property type="component" value="Unassembled WGS sequence"/>
</dbReference>
<evidence type="ECO:0000313" key="5">
    <source>
        <dbReference type="EMBL" id="TYR76666.1"/>
    </source>
</evidence>
<dbReference type="Pfam" id="PF01047">
    <property type="entry name" value="MarR"/>
    <property type="match status" value="1"/>
</dbReference>
<accession>A0A5D4KI89</accession>
<dbReference type="SMART" id="SM00347">
    <property type="entry name" value="HTH_MARR"/>
    <property type="match status" value="1"/>
</dbReference>
<dbReference type="EMBL" id="VTEH01000003">
    <property type="protein sequence ID" value="TYR76666.1"/>
    <property type="molecule type" value="Genomic_DNA"/>
</dbReference>
<dbReference type="AlphaFoldDB" id="A0A5D4KI89"/>
<dbReference type="Gene3D" id="1.10.10.10">
    <property type="entry name" value="Winged helix-like DNA-binding domain superfamily/Winged helix DNA-binding domain"/>
    <property type="match status" value="1"/>
</dbReference>
<keyword evidence="1" id="KW-0805">Transcription regulation</keyword>
<evidence type="ECO:0000259" key="4">
    <source>
        <dbReference type="PROSITE" id="PS50995"/>
    </source>
</evidence>
<name>A0A5D4KI89_9BACI</name>
<dbReference type="PROSITE" id="PS50995">
    <property type="entry name" value="HTH_MARR_2"/>
    <property type="match status" value="1"/>
</dbReference>
<feature type="domain" description="HTH marR-type" evidence="4">
    <location>
        <begin position="1"/>
        <end position="119"/>
    </location>
</feature>
<reference evidence="5 6" key="1">
    <citation type="submission" date="2019-08" db="EMBL/GenBank/DDBJ databases">
        <title>Bacillus genomes from the desert of Cuatro Cienegas, Coahuila.</title>
        <authorList>
            <person name="Olmedo-Alvarez G."/>
        </authorList>
    </citation>
    <scope>NUCLEOTIDE SEQUENCE [LARGE SCALE GENOMIC DNA]</scope>
    <source>
        <strain evidence="5 6">CH40_1T</strain>
    </source>
</reference>
<keyword evidence="3" id="KW-0804">Transcription</keyword>
<dbReference type="PANTHER" id="PTHR42756:SF1">
    <property type="entry name" value="TRANSCRIPTIONAL REPRESSOR OF EMRAB OPERON"/>
    <property type="match status" value="1"/>
</dbReference>
<gene>
    <name evidence="5" type="ORF">FZC79_06840</name>
</gene>
<dbReference type="InterPro" id="IPR000835">
    <property type="entry name" value="HTH_MarR-typ"/>
</dbReference>
<dbReference type="InterPro" id="IPR036388">
    <property type="entry name" value="WH-like_DNA-bd_sf"/>
</dbReference>
<organism evidence="5 6">
    <name type="scientific">Rossellomorea vietnamensis</name>
    <dbReference type="NCBI Taxonomy" id="218284"/>
    <lineage>
        <taxon>Bacteria</taxon>
        <taxon>Bacillati</taxon>
        <taxon>Bacillota</taxon>
        <taxon>Bacilli</taxon>
        <taxon>Bacillales</taxon>
        <taxon>Bacillaceae</taxon>
        <taxon>Rossellomorea</taxon>
    </lineage>
</organism>
<dbReference type="PRINTS" id="PR00598">
    <property type="entry name" value="HTHMARR"/>
</dbReference>
<dbReference type="SUPFAM" id="SSF46785">
    <property type="entry name" value="Winged helix' DNA-binding domain"/>
    <property type="match status" value="1"/>
</dbReference>
<dbReference type="GO" id="GO:0003677">
    <property type="term" value="F:DNA binding"/>
    <property type="evidence" value="ECO:0007669"/>
    <property type="project" value="UniProtKB-KW"/>
</dbReference>
<evidence type="ECO:0000256" key="2">
    <source>
        <dbReference type="ARBA" id="ARBA00023125"/>
    </source>
</evidence>
<evidence type="ECO:0000256" key="3">
    <source>
        <dbReference type="ARBA" id="ARBA00023163"/>
    </source>
</evidence>
<dbReference type="InterPro" id="IPR036390">
    <property type="entry name" value="WH_DNA-bd_sf"/>
</dbReference>
<sequence>MMKQDITRLYGKYLSSGELLVLKYLSEHGDMKSSDLSKKMDVSASHITSVTDNLSEKGYITRQRSSSDRRVVELVLTDKGSEILKKCLEIKVEYFQEKFNTFSQEEITQLINLFSKLYKTK</sequence>
<dbReference type="GO" id="GO:0003700">
    <property type="term" value="F:DNA-binding transcription factor activity"/>
    <property type="evidence" value="ECO:0007669"/>
    <property type="project" value="InterPro"/>
</dbReference>
<protein>
    <submittedName>
        <fullName evidence="5">MarR family transcriptional regulator</fullName>
    </submittedName>
</protein>
<dbReference type="PANTHER" id="PTHR42756">
    <property type="entry name" value="TRANSCRIPTIONAL REGULATOR, MARR"/>
    <property type="match status" value="1"/>
</dbReference>
<evidence type="ECO:0000313" key="6">
    <source>
        <dbReference type="Proteomes" id="UP000323317"/>
    </source>
</evidence>
<keyword evidence="2" id="KW-0238">DNA-binding</keyword>